<feature type="region of interest" description="Disordered" evidence="4">
    <location>
        <begin position="567"/>
        <end position="593"/>
    </location>
</feature>
<name>A0ABQ8YN76_9EUKA</name>
<feature type="compositionally biased region" description="Basic and acidic residues" evidence="4">
    <location>
        <begin position="1643"/>
        <end position="1659"/>
    </location>
</feature>
<evidence type="ECO:0000313" key="6">
    <source>
        <dbReference type="Proteomes" id="UP001150062"/>
    </source>
</evidence>
<protein>
    <submittedName>
        <fullName evidence="5">Protein furry</fullName>
    </submittedName>
</protein>
<keyword evidence="2" id="KW-0677">Repeat</keyword>
<feature type="compositionally biased region" description="Basic and acidic residues" evidence="4">
    <location>
        <begin position="1623"/>
        <end position="1632"/>
    </location>
</feature>
<feature type="compositionally biased region" description="Basic residues" evidence="4">
    <location>
        <begin position="478"/>
        <end position="509"/>
    </location>
</feature>
<sequence length="1852" mass="220775">MSDLGNVLLQRILDHFFQISHESIIEYQSSPQHEEFGKLPEELLQSIKSLVVLSANFQIPIIRALISWKSKAIRHYTKKKNKVNKSTTLQPEKREKNFQLPIEISEFTPQKYFEQIVKPSLNYNELTEYYIEYLFIRSVELLVESFDDPSVVLIKLILRLCSKQLPHLHRKGLFENKSTIFVRNVLTIRNLYGKMISNLSKKKPAFFATKLIHNMNRSNVEKKIYPLEYINLQISSGSSVNESLSLLEKLYDLYDNSAIASSRSLLWPLSSILQRISENKPQILEGTAWRSLVKKLSIQAKSLIANRKKDRQIALLLFVASVNCDAETSLNRKEKQIDKLVKIISRSLKWTGSNNDHLELPYAAVLNFFKVYLRNKNNDFKPCKQLSKLIFPINRGNEKILSPIIIYYLEEISIILSKVQPYFFINNILAKLLIVSDKEEEKENEKENENENENKNGNENDKGHDNYSEEKEKAKKNENKRKKKTKMNMKMKFKMKIHKKKKEKEKKKEKKENKETKKIKIHQIKKIEREGKELTEKLEKEIIERIKNGLPLGLGFRLENKNEKEKKIGNEKEKNEKKKEKEKERERERENKDLKKDETKKYVQIIKKKMKSNTQVYLLSFKCLLSTFSLKKTNYFGLENYLNNNTDFNEKIYQREILNIIPLLSKILIKYSPVVLKSQCWKALSYENFYELNSESINCKEIIRTSILFLPKIILSPIDLLKLLCSLSTHFDYSLSKLAIDSLTQFYKSYPDLRSIISLLFMNEIAKIPMNYTNLIYDSLNQFYKFLDLWVTLTQNDQNYLNTPTLRNENMNQNNINNLNNNHHETIYPKKVKKEDFKFIIEDLDIDNNLINIEIEIFLFLKNFQPKIKKLTWDLLKLCKKLRILLNINYFDNSFYNNDTMKKNYGGYFTNFIQDDMDENNFFTNSEINNNNNNNNNNHILYINDRDDHKETENDNLKKDFYLIDLLKEKSYLLLNDTLFLDHFKCFYINKLSKLYQSRINKNNDYKENHLSNSKKNESINVLKYLINSNFLKDQKIISNYLSYIITEISNKKPNLLKYIFNREYEHFIQLYEDYENNFEQNVIEKKNNNNKNKQEELINGNRSKEKEGLILKKEIETEQQEQVPRQGQEQQQQQKQQRGRKQEQEEQEEQEQEIKMDGKLIYQLGYSTIIICSASNYKYINNRQIINFTKILIKSLAIQKNQHFQTLIITSLSYFNLSSFEILFDLLIKYFEKILKKRRLKNSNKIKLDHIIANLLIVFRLFLRNINPNKFSTINNLSNKIYELLRKFQDFISNDFSKFEENVNRKKNPLINLIRIRYNFSLSFYYFLWLLNENHKPYKIEYRKDLFNLLTKFCNININRYKYDDNSNVGNKNNNDKNKPQGNKNDKDNGKDKSNQNGFFYQLDNWITEKQFKSLNLKENQLLVFKKQFNSVEFVTMQTISLLLYGVVFDEELLNLNGEIFKWIFNTLIYEKNKKYIAYEALKNLIFHNSKKLLPIYLNYSISIEKDIKYAFVKALIDLMSKKIIKIEQPVLINWIIFHLGSINQNIRSSVLELIEDYSTDIFGELEEIPIIETHLTQISDKIIKFQIHISKFIAEKVNLEITYKVIKEIEKHFWKLSKIDNTNKNKDNTNKNKHNTNKNKHNTDTNKHNTDTNKHDTNTNTNNKNTNTNNKKEDDVGEEILEHYENEINNKNDLQKITKKNTNLNKIIEIQEQIIKYLIPWLNKIKPNDQNVDHNKYDFYNVIKFIIKISQLKHLRQELIKKLWISLIQNKNKKIIEIIIEILIYKGIGDLDLNYIKNTKEIIYYLIKSNLKINIKNIILNYFLKVKNLKNYSIFKLYSFLFKNNNKKKK</sequence>
<feature type="compositionally biased region" description="Low complexity" evidence="4">
    <location>
        <begin position="1660"/>
        <end position="1671"/>
    </location>
</feature>
<dbReference type="PANTHER" id="PTHR46543:SF2">
    <property type="entry name" value="AGAP013096-PA"/>
    <property type="match status" value="1"/>
</dbReference>
<feature type="region of interest" description="Disordered" evidence="4">
    <location>
        <begin position="443"/>
        <end position="519"/>
    </location>
</feature>
<accession>A0ABQ8YN76</accession>
<comment type="subcellular location">
    <subcellularLocation>
        <location evidence="1">Nucleus</location>
    </subcellularLocation>
</comment>
<comment type="caution">
    <text evidence="5">The sequence shown here is derived from an EMBL/GenBank/DDBJ whole genome shotgun (WGS) entry which is preliminary data.</text>
</comment>
<reference evidence="5" key="1">
    <citation type="submission" date="2022-08" db="EMBL/GenBank/DDBJ databases">
        <title>Novel sulfate-reducing endosymbionts in the free-living metamonad Anaeramoeba.</title>
        <authorList>
            <person name="Jerlstrom-Hultqvist J."/>
            <person name="Cepicka I."/>
            <person name="Gallot-Lavallee L."/>
            <person name="Salas-Leiva D."/>
            <person name="Curtis B.A."/>
            <person name="Zahonova K."/>
            <person name="Pipaliya S."/>
            <person name="Dacks J."/>
            <person name="Roger A.J."/>
        </authorList>
    </citation>
    <scope>NUCLEOTIDE SEQUENCE</scope>
    <source>
        <strain evidence="5">Schooner1</strain>
    </source>
</reference>
<evidence type="ECO:0000256" key="4">
    <source>
        <dbReference type="SAM" id="MobiDB-lite"/>
    </source>
</evidence>
<dbReference type="Proteomes" id="UP001150062">
    <property type="component" value="Unassembled WGS sequence"/>
</dbReference>
<dbReference type="EMBL" id="JAOAOG010000140">
    <property type="protein sequence ID" value="KAJ6246013.1"/>
    <property type="molecule type" value="Genomic_DNA"/>
</dbReference>
<feature type="compositionally biased region" description="Basic residues" evidence="4">
    <location>
        <begin position="1633"/>
        <end position="1642"/>
    </location>
</feature>
<feature type="compositionally biased region" description="Low complexity" evidence="4">
    <location>
        <begin position="1121"/>
        <end position="1137"/>
    </location>
</feature>
<evidence type="ECO:0000256" key="2">
    <source>
        <dbReference type="ARBA" id="ARBA00022737"/>
    </source>
</evidence>
<dbReference type="InterPro" id="IPR051644">
    <property type="entry name" value="TRAMP_AT-DNA-binding"/>
</dbReference>
<proteinExistence type="predicted"/>
<evidence type="ECO:0000256" key="3">
    <source>
        <dbReference type="ARBA" id="ARBA00023242"/>
    </source>
</evidence>
<organism evidence="5 6">
    <name type="scientific">Anaeramoeba flamelloides</name>
    <dbReference type="NCBI Taxonomy" id="1746091"/>
    <lineage>
        <taxon>Eukaryota</taxon>
        <taxon>Metamonada</taxon>
        <taxon>Anaeramoebidae</taxon>
        <taxon>Anaeramoeba</taxon>
    </lineage>
</organism>
<gene>
    <name evidence="5" type="ORF">M0813_19773</name>
</gene>
<feature type="compositionally biased region" description="Basic and acidic residues" evidence="4">
    <location>
        <begin position="443"/>
        <end position="477"/>
    </location>
</feature>
<feature type="compositionally biased region" description="Basic and acidic residues" evidence="4">
    <location>
        <begin position="1375"/>
        <end position="1395"/>
    </location>
</feature>
<feature type="region of interest" description="Disordered" evidence="4">
    <location>
        <begin position="1368"/>
        <end position="1397"/>
    </location>
</feature>
<evidence type="ECO:0000313" key="5">
    <source>
        <dbReference type="EMBL" id="KAJ6246013.1"/>
    </source>
</evidence>
<feature type="region of interest" description="Disordered" evidence="4">
    <location>
        <begin position="1623"/>
        <end position="1676"/>
    </location>
</feature>
<keyword evidence="6" id="KW-1185">Reference proteome</keyword>
<keyword evidence="3" id="KW-0539">Nucleus</keyword>
<feature type="region of interest" description="Disordered" evidence="4">
    <location>
        <begin position="1120"/>
        <end position="1151"/>
    </location>
</feature>
<dbReference type="PANTHER" id="PTHR46543">
    <property type="entry name" value="ZINC FINGER CCHC DOMAIN-CONTAINING PROTEIN 7"/>
    <property type="match status" value="1"/>
</dbReference>
<evidence type="ECO:0000256" key="1">
    <source>
        <dbReference type="ARBA" id="ARBA00004123"/>
    </source>
</evidence>